<dbReference type="Proteomes" id="UP000215914">
    <property type="component" value="Unassembled WGS sequence"/>
</dbReference>
<reference evidence="1" key="1">
    <citation type="journal article" date="2017" name="Nature">
        <title>The sunflower genome provides insights into oil metabolism, flowering and Asterid evolution.</title>
        <authorList>
            <person name="Badouin H."/>
            <person name="Gouzy J."/>
            <person name="Grassa C.J."/>
            <person name="Murat F."/>
            <person name="Staton S.E."/>
            <person name="Cottret L."/>
            <person name="Lelandais-Briere C."/>
            <person name="Owens G.L."/>
            <person name="Carrere S."/>
            <person name="Mayjonade B."/>
            <person name="Legrand L."/>
            <person name="Gill N."/>
            <person name="Kane N.C."/>
            <person name="Bowers J.E."/>
            <person name="Hubner S."/>
            <person name="Bellec A."/>
            <person name="Berard A."/>
            <person name="Berges H."/>
            <person name="Blanchet N."/>
            <person name="Boniface M.C."/>
            <person name="Brunel D."/>
            <person name="Catrice O."/>
            <person name="Chaidir N."/>
            <person name="Claudel C."/>
            <person name="Donnadieu C."/>
            <person name="Faraut T."/>
            <person name="Fievet G."/>
            <person name="Helmstetter N."/>
            <person name="King M."/>
            <person name="Knapp S.J."/>
            <person name="Lai Z."/>
            <person name="Le Paslier M.C."/>
            <person name="Lippi Y."/>
            <person name="Lorenzon L."/>
            <person name="Mandel J.R."/>
            <person name="Marage G."/>
            <person name="Marchand G."/>
            <person name="Marquand E."/>
            <person name="Bret-Mestries E."/>
            <person name="Morien E."/>
            <person name="Nambeesan S."/>
            <person name="Nguyen T."/>
            <person name="Pegot-Espagnet P."/>
            <person name="Pouilly N."/>
            <person name="Raftis F."/>
            <person name="Sallet E."/>
            <person name="Schiex T."/>
            <person name="Thomas J."/>
            <person name="Vandecasteele C."/>
            <person name="Vares D."/>
            <person name="Vear F."/>
            <person name="Vautrin S."/>
            <person name="Crespi M."/>
            <person name="Mangin B."/>
            <person name="Burke J.M."/>
            <person name="Salse J."/>
            <person name="Munos S."/>
            <person name="Vincourt P."/>
            <person name="Rieseberg L.H."/>
            <person name="Langlade N.B."/>
        </authorList>
    </citation>
    <scope>NUCLEOTIDE SEQUENCE</scope>
    <source>
        <tissue evidence="1">Leaves</tissue>
    </source>
</reference>
<name>A0A9K3JXP3_HELAN</name>
<dbReference type="AlphaFoldDB" id="A0A9K3JXP3"/>
<reference evidence="1" key="2">
    <citation type="submission" date="2020-06" db="EMBL/GenBank/DDBJ databases">
        <title>Helianthus annuus Genome sequencing and assembly Release 2.</title>
        <authorList>
            <person name="Gouzy J."/>
            <person name="Langlade N."/>
            <person name="Munos S."/>
        </authorList>
    </citation>
    <scope>NUCLEOTIDE SEQUENCE</scope>
    <source>
        <tissue evidence="1">Leaves</tissue>
    </source>
</reference>
<dbReference type="Gramene" id="mRNA:HanXRQr2_Chr01g0034041">
    <property type="protein sequence ID" value="mRNA:HanXRQr2_Chr01g0034041"/>
    <property type="gene ID" value="HanXRQr2_Chr01g0034041"/>
</dbReference>
<evidence type="ECO:0000313" key="2">
    <source>
        <dbReference type="Proteomes" id="UP000215914"/>
    </source>
</evidence>
<sequence length="231" mass="26205">MLCITSFSIKDSNVRSLHILCVYDVCYVSKIVSCLVWLFCFSYDRWIMLCMMRNKLWGKCKFVVDMKQVAVMKSSNIVGNVVADEFVDGHLHEFTYCSNENVMADNMFVDHHFQTLSKISDEIGNVVAVADNIFVDDNFQKLSKISDETGNFEELFGVLPSLTMSSIGAAKNKSKGFDLEFGALVECPDKSMKHEINKPRNFRRINQKVKALVTPRYFHVLPVGPVGSIMT</sequence>
<comment type="caution">
    <text evidence="1">The sequence shown here is derived from an EMBL/GenBank/DDBJ whole genome shotgun (WGS) entry which is preliminary data.</text>
</comment>
<evidence type="ECO:0000313" key="1">
    <source>
        <dbReference type="EMBL" id="KAF5823051.1"/>
    </source>
</evidence>
<keyword evidence="2" id="KW-1185">Reference proteome</keyword>
<proteinExistence type="predicted"/>
<dbReference type="EMBL" id="MNCJ02000316">
    <property type="protein sequence ID" value="KAF5823051.1"/>
    <property type="molecule type" value="Genomic_DNA"/>
</dbReference>
<protein>
    <submittedName>
        <fullName evidence="1">Uncharacterized protein</fullName>
    </submittedName>
</protein>
<organism evidence="1 2">
    <name type="scientific">Helianthus annuus</name>
    <name type="common">Common sunflower</name>
    <dbReference type="NCBI Taxonomy" id="4232"/>
    <lineage>
        <taxon>Eukaryota</taxon>
        <taxon>Viridiplantae</taxon>
        <taxon>Streptophyta</taxon>
        <taxon>Embryophyta</taxon>
        <taxon>Tracheophyta</taxon>
        <taxon>Spermatophyta</taxon>
        <taxon>Magnoliopsida</taxon>
        <taxon>eudicotyledons</taxon>
        <taxon>Gunneridae</taxon>
        <taxon>Pentapetalae</taxon>
        <taxon>asterids</taxon>
        <taxon>campanulids</taxon>
        <taxon>Asterales</taxon>
        <taxon>Asteraceae</taxon>
        <taxon>Asteroideae</taxon>
        <taxon>Heliantheae alliance</taxon>
        <taxon>Heliantheae</taxon>
        <taxon>Helianthus</taxon>
    </lineage>
</organism>
<accession>A0A9K3JXP3</accession>
<gene>
    <name evidence="1" type="ORF">HanXRQr2_Chr01g0034041</name>
</gene>